<dbReference type="EMBL" id="PIET01000008">
    <property type="protein sequence ID" value="PLM69096.1"/>
    <property type="molecule type" value="Genomic_DNA"/>
</dbReference>
<evidence type="ECO:0000256" key="1">
    <source>
        <dbReference type="ARBA" id="ARBA00004651"/>
    </source>
</evidence>
<dbReference type="Proteomes" id="UP000234661">
    <property type="component" value="Unassembled WGS sequence"/>
</dbReference>
<comment type="similarity">
    <text evidence="2">Belongs to the DoxX family.</text>
</comment>
<evidence type="ECO:0000256" key="5">
    <source>
        <dbReference type="ARBA" id="ARBA00022989"/>
    </source>
</evidence>
<proteinExistence type="inferred from homology"/>
<feature type="transmembrane region" description="Helical" evidence="7">
    <location>
        <begin position="111"/>
        <end position="129"/>
    </location>
</feature>
<evidence type="ECO:0000256" key="7">
    <source>
        <dbReference type="SAM" id="Phobius"/>
    </source>
</evidence>
<comment type="subcellular location">
    <subcellularLocation>
        <location evidence="1">Cell membrane</location>
        <topology evidence="1">Multi-pass membrane protein</topology>
    </subcellularLocation>
</comment>
<evidence type="ECO:0000256" key="3">
    <source>
        <dbReference type="ARBA" id="ARBA00022475"/>
    </source>
</evidence>
<evidence type="ECO:0000313" key="9">
    <source>
        <dbReference type="EMBL" id="PLM69096.1"/>
    </source>
</evidence>
<dbReference type="EMBL" id="PIDS01000273">
    <property type="protein sequence ID" value="PLL41678.1"/>
    <property type="molecule type" value="Genomic_DNA"/>
</dbReference>
<keyword evidence="3" id="KW-1003">Cell membrane</keyword>
<keyword evidence="4 7" id="KW-0812">Transmembrane</keyword>
<evidence type="ECO:0000313" key="8">
    <source>
        <dbReference type="EMBL" id="PLL41678.1"/>
    </source>
</evidence>
<name>A0A2J4VGV7_9ENTR</name>
<dbReference type="EMBL" id="PIDR01000004">
    <property type="protein sequence ID" value="PLO75537.1"/>
    <property type="molecule type" value="Genomic_DNA"/>
</dbReference>
<dbReference type="Pfam" id="PF07681">
    <property type="entry name" value="DoxX"/>
    <property type="match status" value="1"/>
</dbReference>
<evidence type="ECO:0000256" key="6">
    <source>
        <dbReference type="ARBA" id="ARBA00023136"/>
    </source>
</evidence>
<feature type="transmembrane region" description="Helical" evidence="7">
    <location>
        <begin position="135"/>
        <end position="160"/>
    </location>
</feature>
<dbReference type="AlphaFoldDB" id="A0A2J4VGV7"/>
<dbReference type="InterPro" id="IPR051907">
    <property type="entry name" value="DoxX-like_oxidoreductase"/>
</dbReference>
<reference evidence="11 12" key="1">
    <citation type="submission" date="2017-11" db="EMBL/GenBank/DDBJ databases">
        <authorList>
            <person name="Han C.G."/>
        </authorList>
    </citation>
    <scope>NUCLEOTIDE SEQUENCE [LARGE SCALE GENOMIC DNA]</scope>
    <source>
        <strain evidence="10 13">A10</strain>
        <strain evidence="8 11">A11</strain>
        <strain evidence="9 12">A2</strain>
    </source>
</reference>
<comment type="caution">
    <text evidence="10">The sequence shown here is derived from an EMBL/GenBank/DDBJ whole genome shotgun (WGS) entry which is preliminary data.</text>
</comment>
<evidence type="ECO:0000256" key="2">
    <source>
        <dbReference type="ARBA" id="ARBA00006679"/>
    </source>
</evidence>
<evidence type="ECO:0000256" key="4">
    <source>
        <dbReference type="ARBA" id="ARBA00022692"/>
    </source>
</evidence>
<accession>A0A2J4VGV7</accession>
<dbReference type="Proteomes" id="UP000234667">
    <property type="component" value="Unassembled WGS sequence"/>
</dbReference>
<protein>
    <submittedName>
        <fullName evidence="10">DoxX family protein</fullName>
    </submittedName>
</protein>
<keyword evidence="6 7" id="KW-0472">Membrane</keyword>
<reference evidence="11 12" key="2">
    <citation type="submission" date="2018-01" db="EMBL/GenBank/DDBJ databases">
        <title>Genomic study of Klebsiella pneumoniae.</title>
        <authorList>
            <person name="Yang Y."/>
            <person name="Bicalho R."/>
        </authorList>
    </citation>
    <scope>NUCLEOTIDE SEQUENCE [LARGE SCALE GENOMIC DNA]</scope>
    <source>
        <strain evidence="10 13">A10</strain>
        <strain evidence="8 11">A11</strain>
        <strain evidence="9 12">A2</strain>
    </source>
</reference>
<dbReference type="PANTHER" id="PTHR33452">
    <property type="entry name" value="OXIDOREDUCTASE CATD-RELATED"/>
    <property type="match status" value="1"/>
</dbReference>
<dbReference type="Proteomes" id="UP000234505">
    <property type="component" value="Unassembled WGS sequence"/>
</dbReference>
<organism evidence="10 13">
    <name type="scientific">Klebsiella michiganensis</name>
    <dbReference type="NCBI Taxonomy" id="1134687"/>
    <lineage>
        <taxon>Bacteria</taxon>
        <taxon>Pseudomonadati</taxon>
        <taxon>Pseudomonadota</taxon>
        <taxon>Gammaproteobacteria</taxon>
        <taxon>Enterobacterales</taxon>
        <taxon>Enterobacteriaceae</taxon>
        <taxon>Klebsiella/Raoultella group</taxon>
        <taxon>Klebsiella</taxon>
    </lineage>
</organism>
<evidence type="ECO:0000313" key="12">
    <source>
        <dbReference type="Proteomes" id="UP000234661"/>
    </source>
</evidence>
<dbReference type="RefSeq" id="WP_052318400.1">
    <property type="nucleotide sequence ID" value="NZ_JBLURN010000064.1"/>
</dbReference>
<evidence type="ECO:0000313" key="11">
    <source>
        <dbReference type="Proteomes" id="UP000234505"/>
    </source>
</evidence>
<evidence type="ECO:0000313" key="13">
    <source>
        <dbReference type="Proteomes" id="UP000234667"/>
    </source>
</evidence>
<dbReference type="GeneID" id="93036139"/>
<gene>
    <name evidence="9" type="ORF">CWM85_01600</name>
    <name evidence="10" type="ORF">CWN49_00810</name>
    <name evidence="8" type="ORF">CWN50_10455</name>
</gene>
<dbReference type="PANTHER" id="PTHR33452:SF1">
    <property type="entry name" value="INNER MEMBRANE PROTEIN YPHA-RELATED"/>
    <property type="match status" value="1"/>
</dbReference>
<evidence type="ECO:0000313" key="10">
    <source>
        <dbReference type="EMBL" id="PLO75537.1"/>
    </source>
</evidence>
<dbReference type="GO" id="GO:0005886">
    <property type="term" value="C:plasma membrane"/>
    <property type="evidence" value="ECO:0007669"/>
    <property type="project" value="UniProtKB-SubCell"/>
</dbReference>
<sequence>MKWAAHCRGWRTSLQQGTARYASEVVAILARLGLAATFWLSGQTKVDGLHINILGGEPLQLGWPHITAGTLALFRNEYRLPVLPPEIAAVMAASAEHILSFLLVIGLATRLSAAGILSMTLVIEVFVYPDAWPTHALWATSSLFLITNGSGHLSLDWLIFRGINRQK</sequence>
<keyword evidence="5 7" id="KW-1133">Transmembrane helix</keyword>
<dbReference type="InterPro" id="IPR032808">
    <property type="entry name" value="DoxX"/>
</dbReference>